<gene>
    <name evidence="1" type="ORF">CEXT_764241</name>
</gene>
<organism evidence="1 2">
    <name type="scientific">Caerostris extrusa</name>
    <name type="common">Bark spider</name>
    <name type="synonym">Caerostris bankana</name>
    <dbReference type="NCBI Taxonomy" id="172846"/>
    <lineage>
        <taxon>Eukaryota</taxon>
        <taxon>Metazoa</taxon>
        <taxon>Ecdysozoa</taxon>
        <taxon>Arthropoda</taxon>
        <taxon>Chelicerata</taxon>
        <taxon>Arachnida</taxon>
        <taxon>Araneae</taxon>
        <taxon>Araneomorphae</taxon>
        <taxon>Entelegynae</taxon>
        <taxon>Araneoidea</taxon>
        <taxon>Araneidae</taxon>
        <taxon>Caerostris</taxon>
    </lineage>
</organism>
<reference evidence="1 2" key="1">
    <citation type="submission" date="2021-06" db="EMBL/GenBank/DDBJ databases">
        <title>Caerostris extrusa draft genome.</title>
        <authorList>
            <person name="Kono N."/>
            <person name="Arakawa K."/>
        </authorList>
    </citation>
    <scope>NUCLEOTIDE SEQUENCE [LARGE SCALE GENOMIC DNA]</scope>
</reference>
<evidence type="ECO:0000313" key="2">
    <source>
        <dbReference type="Proteomes" id="UP001054945"/>
    </source>
</evidence>
<keyword evidence="2" id="KW-1185">Reference proteome</keyword>
<comment type="caution">
    <text evidence="1">The sequence shown here is derived from an EMBL/GenBank/DDBJ whole genome shotgun (WGS) entry which is preliminary data.</text>
</comment>
<proteinExistence type="predicted"/>
<protein>
    <submittedName>
        <fullName evidence="1">Uncharacterized protein</fullName>
    </submittedName>
</protein>
<evidence type="ECO:0000313" key="1">
    <source>
        <dbReference type="EMBL" id="GIY89554.1"/>
    </source>
</evidence>
<name>A0AAV4X718_CAEEX</name>
<dbReference type="AlphaFoldDB" id="A0AAV4X718"/>
<sequence>MAMLASLGNSLYINRRNKLIWWLRLQTDFLPRTGLHSHEAISQPGPSIMTIDMCDVLVCLQLLCVAAQTIHALAARQAISWSLATLQCSCWLWRLQRSYGASVIR</sequence>
<accession>A0AAV4X718</accession>
<dbReference type="EMBL" id="BPLR01017224">
    <property type="protein sequence ID" value="GIY89554.1"/>
    <property type="molecule type" value="Genomic_DNA"/>
</dbReference>
<dbReference type="Proteomes" id="UP001054945">
    <property type="component" value="Unassembled WGS sequence"/>
</dbReference>